<dbReference type="InterPro" id="IPR013783">
    <property type="entry name" value="Ig-like_fold"/>
</dbReference>
<reference evidence="4" key="3">
    <citation type="submission" date="2015-06" db="UniProtKB">
        <authorList>
            <consortium name="EnsemblMetazoa"/>
        </authorList>
    </citation>
    <scope>IDENTIFICATION</scope>
</reference>
<evidence type="ECO:0000259" key="2">
    <source>
        <dbReference type="PROSITE" id="PS50853"/>
    </source>
</evidence>
<organism evidence="4 5">
    <name type="scientific">Helobdella robusta</name>
    <name type="common">Californian leech</name>
    <dbReference type="NCBI Taxonomy" id="6412"/>
    <lineage>
        <taxon>Eukaryota</taxon>
        <taxon>Metazoa</taxon>
        <taxon>Spiralia</taxon>
        <taxon>Lophotrochozoa</taxon>
        <taxon>Annelida</taxon>
        <taxon>Clitellata</taxon>
        <taxon>Hirudinea</taxon>
        <taxon>Rhynchobdellida</taxon>
        <taxon>Glossiphoniidae</taxon>
        <taxon>Helobdella</taxon>
    </lineage>
</organism>
<dbReference type="KEGG" id="hro:HELRODRAFT_104183"/>
<dbReference type="SUPFAM" id="SSF49265">
    <property type="entry name" value="Fibronectin type III"/>
    <property type="match status" value="4"/>
</dbReference>
<protein>
    <recommendedName>
        <fullName evidence="2">Fibronectin type-III domain-containing protein</fullName>
    </recommendedName>
</protein>
<dbReference type="InterPro" id="IPR050617">
    <property type="entry name" value="E3_ligase_FN3/SPRY"/>
</dbReference>
<dbReference type="HOGENOM" id="CLU_004152_1_0_1"/>
<dbReference type="PANTHER" id="PTHR24099">
    <property type="entry name" value="E3 UBIQUITIN-PROTEIN LIGASE TRIM36-RELATED"/>
    <property type="match status" value="1"/>
</dbReference>
<dbReference type="CTD" id="20194654"/>
<feature type="domain" description="Fibronectin type-III" evidence="2">
    <location>
        <begin position="495"/>
        <end position="587"/>
    </location>
</feature>
<dbReference type="Pfam" id="PF00041">
    <property type="entry name" value="fn3"/>
    <property type="match status" value="6"/>
</dbReference>
<dbReference type="EnsemblMetazoa" id="HelroT104183">
    <property type="protein sequence ID" value="HelroP104183"/>
    <property type="gene ID" value="HelroG104183"/>
</dbReference>
<feature type="domain" description="Fibronectin type-III" evidence="2">
    <location>
        <begin position="16"/>
        <end position="106"/>
    </location>
</feature>
<reference evidence="3 5" key="2">
    <citation type="journal article" date="2013" name="Nature">
        <title>Insights into bilaterian evolution from three spiralian genomes.</title>
        <authorList>
            <person name="Simakov O."/>
            <person name="Marletaz F."/>
            <person name="Cho S.J."/>
            <person name="Edsinger-Gonzales E."/>
            <person name="Havlak P."/>
            <person name="Hellsten U."/>
            <person name="Kuo D.H."/>
            <person name="Larsson T."/>
            <person name="Lv J."/>
            <person name="Arendt D."/>
            <person name="Savage R."/>
            <person name="Osoegawa K."/>
            <person name="de Jong P."/>
            <person name="Grimwood J."/>
            <person name="Chapman J.A."/>
            <person name="Shapiro H."/>
            <person name="Aerts A."/>
            <person name="Otillar R.P."/>
            <person name="Terry A.Y."/>
            <person name="Boore J.L."/>
            <person name="Grigoriev I.V."/>
            <person name="Lindberg D.R."/>
            <person name="Seaver E.C."/>
            <person name="Weisblat D.A."/>
            <person name="Putnam N.H."/>
            <person name="Rokhsar D.S."/>
        </authorList>
    </citation>
    <scope>NUCLEOTIDE SEQUENCE</scope>
</reference>
<dbReference type="SMART" id="SM00060">
    <property type="entry name" value="FN3"/>
    <property type="match status" value="8"/>
</dbReference>
<dbReference type="PANTHER" id="PTHR24099:SF11">
    <property type="entry name" value="FIBRONECTIN TYPE III DOMAIN-CONTAINING 3BA-RELATED"/>
    <property type="match status" value="1"/>
</dbReference>
<reference evidence="5" key="1">
    <citation type="submission" date="2012-12" db="EMBL/GenBank/DDBJ databases">
        <authorList>
            <person name="Hellsten U."/>
            <person name="Grimwood J."/>
            <person name="Chapman J.A."/>
            <person name="Shapiro H."/>
            <person name="Aerts A."/>
            <person name="Otillar R.P."/>
            <person name="Terry A.Y."/>
            <person name="Boore J.L."/>
            <person name="Simakov O."/>
            <person name="Marletaz F."/>
            <person name="Cho S.-J."/>
            <person name="Edsinger-Gonzales E."/>
            <person name="Havlak P."/>
            <person name="Kuo D.-H."/>
            <person name="Larsson T."/>
            <person name="Lv J."/>
            <person name="Arendt D."/>
            <person name="Savage R."/>
            <person name="Osoegawa K."/>
            <person name="de Jong P."/>
            <person name="Lindberg D.R."/>
            <person name="Seaver E.C."/>
            <person name="Weisblat D.A."/>
            <person name="Putnam N.H."/>
            <person name="Grigoriev I.V."/>
            <person name="Rokhsar D.S."/>
        </authorList>
    </citation>
    <scope>NUCLEOTIDE SEQUENCE</scope>
</reference>
<feature type="domain" description="Fibronectin type-III" evidence="2">
    <location>
        <begin position="680"/>
        <end position="779"/>
    </location>
</feature>
<dbReference type="EMBL" id="KB097701">
    <property type="protein sequence ID" value="ESN91224.1"/>
    <property type="molecule type" value="Genomic_DNA"/>
</dbReference>
<dbReference type="eggNOG" id="ENOG502QRT8">
    <property type="taxonomic scope" value="Eukaryota"/>
</dbReference>
<dbReference type="InterPro" id="IPR003961">
    <property type="entry name" value="FN3_dom"/>
</dbReference>
<feature type="domain" description="Fibronectin type-III" evidence="2">
    <location>
        <begin position="110"/>
        <end position="198"/>
    </location>
</feature>
<proteinExistence type="predicted"/>
<dbReference type="OrthoDB" id="443915at2759"/>
<evidence type="ECO:0000313" key="4">
    <source>
        <dbReference type="EnsemblMetazoa" id="HelroP104183"/>
    </source>
</evidence>
<dbReference type="CDD" id="cd00063">
    <property type="entry name" value="FN3"/>
    <property type="match status" value="8"/>
</dbReference>
<keyword evidence="1" id="KW-0812">Transmembrane</keyword>
<feature type="domain" description="Fibronectin type-III" evidence="2">
    <location>
        <begin position="404"/>
        <end position="494"/>
    </location>
</feature>
<keyword evidence="1" id="KW-1133">Transmembrane helix</keyword>
<dbReference type="OMA" id="NACEIAW"/>
<dbReference type="EMBL" id="AMQM01007964">
    <property type="status" value="NOT_ANNOTATED_CDS"/>
    <property type="molecule type" value="Genomic_DNA"/>
</dbReference>
<evidence type="ECO:0000313" key="3">
    <source>
        <dbReference type="EMBL" id="ESN91224.1"/>
    </source>
</evidence>
<evidence type="ECO:0000313" key="5">
    <source>
        <dbReference type="Proteomes" id="UP000015101"/>
    </source>
</evidence>
<dbReference type="Gene3D" id="2.60.40.10">
    <property type="entry name" value="Immunoglobulins"/>
    <property type="match status" value="8"/>
</dbReference>
<feature type="domain" description="Fibronectin type-III" evidence="2">
    <location>
        <begin position="202"/>
        <end position="293"/>
    </location>
</feature>
<dbReference type="RefSeq" id="XP_009030633.1">
    <property type="nucleotide sequence ID" value="XM_009032385.1"/>
</dbReference>
<accession>T1EDK2</accession>
<dbReference type="InParanoid" id="T1EDK2"/>
<dbReference type="AlphaFoldDB" id="T1EDK2"/>
<dbReference type="Proteomes" id="UP000015101">
    <property type="component" value="Unassembled WGS sequence"/>
</dbReference>
<feature type="domain" description="Fibronectin type-III" evidence="2">
    <location>
        <begin position="294"/>
        <end position="400"/>
    </location>
</feature>
<dbReference type="EMBL" id="AMQM01007963">
    <property type="status" value="NOT_ANNOTATED_CDS"/>
    <property type="molecule type" value="Genomic_DNA"/>
</dbReference>
<keyword evidence="5" id="KW-1185">Reference proteome</keyword>
<feature type="domain" description="Fibronectin type-III" evidence="2">
    <location>
        <begin position="588"/>
        <end position="676"/>
    </location>
</feature>
<sequence>MSPVHSFTTLPTIPETPSGPKLVAKTKTSLQLKWNSVPDNGSKIASYLLECDQGRSEFIEVYNGPQKQFKITKLLPSIKYSFRLAAVNSCGKSEYSDPVSYQTSGSPPCQTDPPLLSEPTSKTLVISWNKRPSDLVFTLQMDDESTGHGFLTVYNGPDISYRVTGLKRNSEYKFRLQSQNDEGYSKWSDIVCFKTLPDRPQPPSKPVLKMKPSSTFFKIQWDEPRDLGGISISHYIVHLLKNQAYEEYSTVQDKEVCVENLTPGCTYKVKIQAAGNGGVSEYSDMLTVTTQAVPPSPCKQPKLCGGKPKPSHFSITWDPPDNDGGAAVAEYVVMIKMVDRGEVVNDNEESRSQDVYRGADTYCTIAGLAAGRLHEVFVKSYNKAGWSEWSDPLRVTTGCSSPDPPSPPVVTCRSPYSCTLNWTAPNNNGAEITEYRLFGKLIKEESNGKMEDLGIHTEVLSKISAETDEDFVMALNNVGSSFPSLSSTCQTLPGCPSSVISLKVDQVKATSCTLSWKRPRSNGSSILSYNLDLVGFKIISIEEDLCTVTINELTPDTLYKARIQAINNVGCSPYGSVIKFSTISLPPLSPKLEMVSCSAKFVKLKWGDGKNNDHTKYILEIAENGENYGQIYEGTNHSFKVNKLNELTEYHFRIQAFNDAGAGPISDPIIITTSKSPPPPVKAPHIANISTTTCKIMWPSIKITGCQDDIQYNLQLLRPSDSSFQQIYQGPLCSFELFDLAPNCEYQTRVCAIRKQSSSRHEIVVGPYSPTTAFNTKVNIGSASPSSQPKKCLPSSSLRVSYIDGYFQVKWLNDKTCAIAIMTIFLMIALVVSYIVSHYMSFQFPSSFSSISPSSS</sequence>
<dbReference type="PROSITE" id="PS50853">
    <property type="entry name" value="FN3"/>
    <property type="match status" value="8"/>
</dbReference>
<evidence type="ECO:0000256" key="1">
    <source>
        <dbReference type="SAM" id="Phobius"/>
    </source>
</evidence>
<dbReference type="GeneID" id="20194654"/>
<gene>
    <name evidence="4" type="primary">20194654</name>
    <name evidence="3" type="ORF">HELRODRAFT_104183</name>
</gene>
<dbReference type="InterPro" id="IPR036116">
    <property type="entry name" value="FN3_sf"/>
</dbReference>
<name>T1EDK2_HELRO</name>
<keyword evidence="1" id="KW-0472">Membrane</keyword>
<dbReference type="STRING" id="6412.T1EDK2"/>
<feature type="transmembrane region" description="Helical" evidence="1">
    <location>
        <begin position="818"/>
        <end position="836"/>
    </location>
</feature>